<accession>A0ABD1MMP2</accession>
<reference evidence="1 2" key="1">
    <citation type="submission" date="2024-08" db="EMBL/GenBank/DDBJ databases">
        <title>Insights into the chromosomal genome structure of Flemingia macrophylla.</title>
        <authorList>
            <person name="Ding Y."/>
            <person name="Zhao Y."/>
            <person name="Bi W."/>
            <person name="Wu M."/>
            <person name="Zhao G."/>
            <person name="Gong Y."/>
            <person name="Li W."/>
            <person name="Zhang P."/>
        </authorList>
    </citation>
    <scope>NUCLEOTIDE SEQUENCE [LARGE SCALE GENOMIC DNA]</scope>
    <source>
        <strain evidence="1">DYQJB</strain>
        <tissue evidence="1">Leaf</tissue>
    </source>
</reference>
<keyword evidence="2" id="KW-1185">Reference proteome</keyword>
<evidence type="ECO:0000313" key="1">
    <source>
        <dbReference type="EMBL" id="KAL2336797.1"/>
    </source>
</evidence>
<comment type="caution">
    <text evidence="1">The sequence shown here is derived from an EMBL/GenBank/DDBJ whole genome shotgun (WGS) entry which is preliminary data.</text>
</comment>
<sequence length="52" mass="6063">MKNKRNLKVNKEEDLGCSWTNQTLYLTPNCLLTAKSNLNELKPIKIDSKLNW</sequence>
<proteinExistence type="predicted"/>
<name>A0ABD1MMP2_9FABA</name>
<gene>
    <name evidence="1" type="ORF">Fmac_011243</name>
</gene>
<dbReference type="Proteomes" id="UP001603857">
    <property type="component" value="Unassembled WGS sequence"/>
</dbReference>
<protein>
    <submittedName>
        <fullName evidence="1">Uncharacterized protein</fullName>
    </submittedName>
</protein>
<organism evidence="1 2">
    <name type="scientific">Flemingia macrophylla</name>
    <dbReference type="NCBI Taxonomy" id="520843"/>
    <lineage>
        <taxon>Eukaryota</taxon>
        <taxon>Viridiplantae</taxon>
        <taxon>Streptophyta</taxon>
        <taxon>Embryophyta</taxon>
        <taxon>Tracheophyta</taxon>
        <taxon>Spermatophyta</taxon>
        <taxon>Magnoliopsida</taxon>
        <taxon>eudicotyledons</taxon>
        <taxon>Gunneridae</taxon>
        <taxon>Pentapetalae</taxon>
        <taxon>rosids</taxon>
        <taxon>fabids</taxon>
        <taxon>Fabales</taxon>
        <taxon>Fabaceae</taxon>
        <taxon>Papilionoideae</taxon>
        <taxon>50 kb inversion clade</taxon>
        <taxon>NPAAA clade</taxon>
        <taxon>indigoferoid/millettioid clade</taxon>
        <taxon>Phaseoleae</taxon>
        <taxon>Flemingia</taxon>
    </lineage>
</organism>
<dbReference type="AlphaFoldDB" id="A0ABD1MMP2"/>
<dbReference type="EMBL" id="JBGMDY010000004">
    <property type="protein sequence ID" value="KAL2336797.1"/>
    <property type="molecule type" value="Genomic_DNA"/>
</dbReference>
<evidence type="ECO:0000313" key="2">
    <source>
        <dbReference type="Proteomes" id="UP001603857"/>
    </source>
</evidence>